<dbReference type="PANTHER" id="PTHR38692:SF1">
    <property type="entry name" value="PROTEIN SMG"/>
    <property type="match status" value="1"/>
</dbReference>
<dbReference type="Pfam" id="PF04361">
    <property type="entry name" value="DUF494"/>
    <property type="match status" value="1"/>
</dbReference>
<protein>
    <recommendedName>
        <fullName evidence="1">Protein Smg homolog</fullName>
    </recommendedName>
</protein>
<evidence type="ECO:0000256" key="1">
    <source>
        <dbReference type="HAMAP-Rule" id="MF_00598"/>
    </source>
</evidence>
<dbReference type="Proteomes" id="UP000315891">
    <property type="component" value="Chromosome"/>
</dbReference>
<dbReference type="InterPro" id="IPR007456">
    <property type="entry name" value="Smg"/>
</dbReference>
<dbReference type="HAMAP" id="MF_00598">
    <property type="entry name" value="Smg"/>
    <property type="match status" value="1"/>
</dbReference>
<name>A0A516V6T4_9GAMM</name>
<organism evidence="2 3">
    <name type="scientific">Pseudoluteimonas lycopersici</name>
    <dbReference type="NCBI Taxonomy" id="1324796"/>
    <lineage>
        <taxon>Bacteria</taxon>
        <taxon>Pseudomonadati</taxon>
        <taxon>Pseudomonadota</taxon>
        <taxon>Gammaproteobacteria</taxon>
        <taxon>Lysobacterales</taxon>
        <taxon>Lysobacteraceae</taxon>
        <taxon>Pseudoluteimonas</taxon>
    </lineage>
</organism>
<dbReference type="OrthoDB" id="9788984at2"/>
<dbReference type="EMBL" id="CP041742">
    <property type="protein sequence ID" value="QDQ74249.1"/>
    <property type="molecule type" value="Genomic_DNA"/>
</dbReference>
<reference evidence="2 3" key="1">
    <citation type="submission" date="2019-07" db="EMBL/GenBank/DDBJ databases">
        <title>Lysobacter weifangensis sp. nov., isolated from bensulfuron-methyl contaminated farmland soil.</title>
        <authorList>
            <person name="Zhao H."/>
        </authorList>
    </citation>
    <scope>NUCLEOTIDE SEQUENCE [LARGE SCALE GENOMIC DNA]</scope>
    <source>
        <strain evidence="2 3">CC-Bw-6</strain>
    </source>
</reference>
<evidence type="ECO:0000313" key="3">
    <source>
        <dbReference type="Proteomes" id="UP000315891"/>
    </source>
</evidence>
<comment type="similarity">
    <text evidence="1">Belongs to the Smg family.</text>
</comment>
<gene>
    <name evidence="1" type="primary">smg</name>
    <name evidence="2" type="ORF">FNZ56_10315</name>
</gene>
<dbReference type="NCBIfam" id="NF002897">
    <property type="entry name" value="PRK03430.1"/>
    <property type="match status" value="1"/>
</dbReference>
<proteinExistence type="inferred from homology"/>
<dbReference type="PANTHER" id="PTHR38692">
    <property type="entry name" value="PROTEIN SMG"/>
    <property type="match status" value="1"/>
</dbReference>
<dbReference type="AlphaFoldDB" id="A0A516V6T4"/>
<keyword evidence="3" id="KW-1185">Reference proteome</keyword>
<evidence type="ECO:0000313" key="2">
    <source>
        <dbReference type="EMBL" id="QDQ74249.1"/>
    </source>
</evidence>
<sequence>MKESILDVLLYLFEHYFAEDAAPPLPLGDDAALRDGPLVTELTEAGFSTAEIHKAFDWLGVLADQRPVVANVRAHGPTRVYFGPELDKLDVECRGFLLFLEQQGILGAEQRELVLDRAMALDQEELDLDDLKWVVLMVLFNQPGSEAAYAWMETQMFLDEPEPVH</sequence>
<accession>A0A516V6T4</accession>
<dbReference type="RefSeq" id="WP_143879758.1">
    <property type="nucleotide sequence ID" value="NZ_BAABLZ010000001.1"/>
</dbReference>